<dbReference type="RefSeq" id="XP_004337661.1">
    <property type="nucleotide sequence ID" value="XM_004337613.1"/>
</dbReference>
<name>L8GST8_ACACF</name>
<evidence type="ECO:0000259" key="7">
    <source>
        <dbReference type="Pfam" id="PF13906"/>
    </source>
</evidence>
<feature type="transmembrane region" description="Helical" evidence="6">
    <location>
        <begin position="108"/>
        <end position="127"/>
    </location>
</feature>
<dbReference type="GO" id="GO:0015171">
    <property type="term" value="F:amino acid transmembrane transporter activity"/>
    <property type="evidence" value="ECO:0007669"/>
    <property type="project" value="TreeGrafter"/>
</dbReference>
<evidence type="ECO:0000256" key="6">
    <source>
        <dbReference type="SAM" id="Phobius"/>
    </source>
</evidence>
<dbReference type="Pfam" id="PF13906">
    <property type="entry name" value="AA_permease_C"/>
    <property type="match status" value="1"/>
</dbReference>
<comment type="subcellular location">
    <subcellularLocation>
        <location evidence="1">Membrane</location>
        <topology evidence="1">Multi-pass membrane protein</topology>
    </subcellularLocation>
</comment>
<dbReference type="InterPro" id="IPR002293">
    <property type="entry name" value="AA/rel_permease1"/>
</dbReference>
<dbReference type="AlphaFoldDB" id="L8GST8"/>
<feature type="domain" description="Cationic amino acid transporter C-terminal" evidence="7">
    <location>
        <begin position="382"/>
        <end position="432"/>
    </location>
</feature>
<dbReference type="OMA" id="TTMERIG"/>
<sequence length="444" mass="48322">MAPLGGSGDAWPGSGLWRRVGRTMFRTKSVEEALADRDDDGKSLKKCLNLYELVLFGGWSGYVRGMLTGVGIDYPLYLTHWQVGPCDVDITAALSVVVLTKSSHFNGLIVGTTVFSILFIIVLGAFYADPDNWEPFMPYGVSGIFSGSALIFFAYIGFDSISAAAEECNNPQRDLPIGIMACLAIAGVLYSGVAAVITLMVKYDEIDLESPLSSAFAARGLGWAQVIISIGAFAALTSSILGGLLYLPRIYFTMARDGLMWPIFSYIHPKTHTPLPASIVTGTMATVLTLLVKIEVLADMVSIGSLFAMLMVCACVLTTRYQQPNGSITPVMMVLGLVTTSAVCFMLLVRDHPYSAAIFGLLAVLPIAYFFKTTQTFVPETFKCPLVPLTPILGILSNIYLMANLTAATWWRLFGWLALGLCIYLGYGIRNSRLAKRQNEYNEF</sequence>
<protein>
    <submittedName>
        <fullName evidence="8">Cationic amino acid transporter, putative</fullName>
    </submittedName>
</protein>
<dbReference type="GO" id="GO:0005886">
    <property type="term" value="C:plasma membrane"/>
    <property type="evidence" value="ECO:0007669"/>
    <property type="project" value="TreeGrafter"/>
</dbReference>
<evidence type="ECO:0000313" key="8">
    <source>
        <dbReference type="EMBL" id="ELR15648.1"/>
    </source>
</evidence>
<dbReference type="InterPro" id="IPR029485">
    <property type="entry name" value="CAT_C"/>
</dbReference>
<accession>L8GST8</accession>
<dbReference type="KEGG" id="acan:ACA1_377520"/>
<keyword evidence="2" id="KW-0813">Transport</keyword>
<evidence type="ECO:0000256" key="1">
    <source>
        <dbReference type="ARBA" id="ARBA00004141"/>
    </source>
</evidence>
<dbReference type="Pfam" id="PF13520">
    <property type="entry name" value="AA_permease_2"/>
    <property type="match status" value="1"/>
</dbReference>
<feature type="transmembrane region" description="Helical" evidence="6">
    <location>
        <begin position="409"/>
        <end position="427"/>
    </location>
</feature>
<gene>
    <name evidence="8" type="ORF">ACA1_377520</name>
</gene>
<evidence type="ECO:0000256" key="2">
    <source>
        <dbReference type="ARBA" id="ARBA00022448"/>
    </source>
</evidence>
<feature type="transmembrane region" description="Helical" evidence="6">
    <location>
        <begin position="275"/>
        <end position="294"/>
    </location>
</feature>
<feature type="transmembrane region" description="Helical" evidence="6">
    <location>
        <begin position="179"/>
        <end position="201"/>
    </location>
</feature>
<dbReference type="OrthoDB" id="5982228at2759"/>
<keyword evidence="5 6" id="KW-0472">Membrane</keyword>
<keyword evidence="3 6" id="KW-0812">Transmembrane</keyword>
<dbReference type="STRING" id="1257118.L8GST8"/>
<dbReference type="PANTHER" id="PTHR43243">
    <property type="entry name" value="INNER MEMBRANE TRANSPORTER YGJI-RELATED"/>
    <property type="match status" value="1"/>
</dbReference>
<dbReference type="VEuPathDB" id="AmoebaDB:ACA1_377520"/>
<feature type="transmembrane region" description="Helical" evidence="6">
    <location>
        <begin position="300"/>
        <end position="319"/>
    </location>
</feature>
<reference evidence="8 9" key="1">
    <citation type="journal article" date="2013" name="Genome Biol.">
        <title>Genome of Acanthamoeba castellanii highlights extensive lateral gene transfer and early evolution of tyrosine kinase signaling.</title>
        <authorList>
            <person name="Clarke M."/>
            <person name="Lohan A.J."/>
            <person name="Liu B."/>
            <person name="Lagkouvardos I."/>
            <person name="Roy S."/>
            <person name="Zafar N."/>
            <person name="Bertelli C."/>
            <person name="Schilde C."/>
            <person name="Kianianmomeni A."/>
            <person name="Burglin T.R."/>
            <person name="Frech C."/>
            <person name="Turcotte B."/>
            <person name="Kopec K.O."/>
            <person name="Synnott J.M."/>
            <person name="Choo C."/>
            <person name="Paponov I."/>
            <person name="Finkler A."/>
            <person name="Soon Heng Tan C."/>
            <person name="Hutchins A.P."/>
            <person name="Weinmeier T."/>
            <person name="Rattei T."/>
            <person name="Chu J.S."/>
            <person name="Gimenez G."/>
            <person name="Irimia M."/>
            <person name="Rigden D.J."/>
            <person name="Fitzpatrick D.A."/>
            <person name="Lorenzo-Morales J."/>
            <person name="Bateman A."/>
            <person name="Chiu C.H."/>
            <person name="Tang P."/>
            <person name="Hegemann P."/>
            <person name="Fromm H."/>
            <person name="Raoult D."/>
            <person name="Greub G."/>
            <person name="Miranda-Saavedra D."/>
            <person name="Chen N."/>
            <person name="Nash P."/>
            <person name="Ginger M.L."/>
            <person name="Horn M."/>
            <person name="Schaap P."/>
            <person name="Caler L."/>
            <person name="Loftus B."/>
        </authorList>
    </citation>
    <scope>NUCLEOTIDE SEQUENCE [LARGE SCALE GENOMIC DNA]</scope>
    <source>
        <strain evidence="8 9">Neff</strain>
    </source>
</reference>
<dbReference type="PANTHER" id="PTHR43243:SF4">
    <property type="entry name" value="CATIONIC AMINO ACID TRANSPORTER 4"/>
    <property type="match status" value="1"/>
</dbReference>
<feature type="transmembrane region" description="Helical" evidence="6">
    <location>
        <begin position="354"/>
        <end position="372"/>
    </location>
</feature>
<feature type="transmembrane region" description="Helical" evidence="6">
    <location>
        <begin position="384"/>
        <end position="403"/>
    </location>
</feature>
<feature type="transmembrane region" description="Helical" evidence="6">
    <location>
        <begin position="139"/>
        <end position="158"/>
    </location>
</feature>
<keyword evidence="4 6" id="KW-1133">Transmembrane helix</keyword>
<feature type="transmembrane region" description="Helical" evidence="6">
    <location>
        <begin position="221"/>
        <end position="247"/>
    </location>
</feature>
<evidence type="ECO:0000256" key="4">
    <source>
        <dbReference type="ARBA" id="ARBA00022989"/>
    </source>
</evidence>
<keyword evidence="9" id="KW-1185">Reference proteome</keyword>
<evidence type="ECO:0000256" key="3">
    <source>
        <dbReference type="ARBA" id="ARBA00022692"/>
    </source>
</evidence>
<feature type="transmembrane region" description="Helical" evidence="6">
    <location>
        <begin position="331"/>
        <end position="348"/>
    </location>
</feature>
<dbReference type="Gene3D" id="1.20.1740.10">
    <property type="entry name" value="Amino acid/polyamine transporter I"/>
    <property type="match status" value="1"/>
</dbReference>
<dbReference type="GeneID" id="14916262"/>
<organism evidence="8 9">
    <name type="scientific">Acanthamoeba castellanii (strain ATCC 30010 / Neff)</name>
    <dbReference type="NCBI Taxonomy" id="1257118"/>
    <lineage>
        <taxon>Eukaryota</taxon>
        <taxon>Amoebozoa</taxon>
        <taxon>Discosea</taxon>
        <taxon>Longamoebia</taxon>
        <taxon>Centramoebida</taxon>
        <taxon>Acanthamoebidae</taxon>
        <taxon>Acanthamoeba</taxon>
    </lineage>
</organism>
<evidence type="ECO:0000256" key="5">
    <source>
        <dbReference type="ARBA" id="ARBA00023136"/>
    </source>
</evidence>
<proteinExistence type="predicted"/>
<evidence type="ECO:0000313" key="9">
    <source>
        <dbReference type="Proteomes" id="UP000011083"/>
    </source>
</evidence>
<dbReference type="EMBL" id="KB008025">
    <property type="protein sequence ID" value="ELR15648.1"/>
    <property type="molecule type" value="Genomic_DNA"/>
</dbReference>
<dbReference type="Proteomes" id="UP000011083">
    <property type="component" value="Unassembled WGS sequence"/>
</dbReference>